<gene>
    <name evidence="2" type="ORF">MEDL_38438</name>
</gene>
<evidence type="ECO:0000256" key="1">
    <source>
        <dbReference type="SAM" id="Phobius"/>
    </source>
</evidence>
<dbReference type="AlphaFoldDB" id="A0A8S3T323"/>
<keyword evidence="1" id="KW-0472">Membrane</keyword>
<accession>A0A8S3T323</accession>
<organism evidence="2 3">
    <name type="scientific">Mytilus edulis</name>
    <name type="common">Blue mussel</name>
    <dbReference type="NCBI Taxonomy" id="6550"/>
    <lineage>
        <taxon>Eukaryota</taxon>
        <taxon>Metazoa</taxon>
        <taxon>Spiralia</taxon>
        <taxon>Lophotrochozoa</taxon>
        <taxon>Mollusca</taxon>
        <taxon>Bivalvia</taxon>
        <taxon>Autobranchia</taxon>
        <taxon>Pteriomorphia</taxon>
        <taxon>Mytilida</taxon>
        <taxon>Mytiloidea</taxon>
        <taxon>Mytilidae</taxon>
        <taxon>Mytilinae</taxon>
        <taxon>Mytilus</taxon>
    </lineage>
</organism>
<keyword evidence="3" id="KW-1185">Reference proteome</keyword>
<keyword evidence="1" id="KW-1133">Transmembrane helix</keyword>
<evidence type="ECO:0000313" key="2">
    <source>
        <dbReference type="EMBL" id="CAG2225276.1"/>
    </source>
</evidence>
<name>A0A8S3T323_MYTED</name>
<dbReference type="EMBL" id="CAJPWZ010001844">
    <property type="protein sequence ID" value="CAG2225276.1"/>
    <property type="molecule type" value="Genomic_DNA"/>
</dbReference>
<reference evidence="2" key="1">
    <citation type="submission" date="2021-03" db="EMBL/GenBank/DDBJ databases">
        <authorList>
            <person name="Bekaert M."/>
        </authorList>
    </citation>
    <scope>NUCLEOTIDE SEQUENCE</scope>
</reference>
<evidence type="ECO:0000313" key="3">
    <source>
        <dbReference type="Proteomes" id="UP000683360"/>
    </source>
</evidence>
<sequence length="196" mass="21523">MHSQSLPLPSSADIARLLIKTVLSGVATHTLSITILPSEKQTFSDYYSKQSYLVSLLMLSQSSPLPSSAAIARLLFKTVLSAVALSVIAFTIQCRHRRTANKNMQTLSECYSKQCYLMSLLMYSHSPPLPSSADISRLLFKTVLSGVATDALSVIAFTIQNQTSECYSKQYYLVSLLTYSHSPTLPSSADIARLLF</sequence>
<dbReference type="Proteomes" id="UP000683360">
    <property type="component" value="Unassembled WGS sequence"/>
</dbReference>
<proteinExistence type="predicted"/>
<keyword evidence="1" id="KW-0812">Transmembrane</keyword>
<comment type="caution">
    <text evidence="2">The sequence shown here is derived from an EMBL/GenBank/DDBJ whole genome shotgun (WGS) entry which is preliminary data.</text>
</comment>
<feature type="transmembrane region" description="Helical" evidence="1">
    <location>
        <begin position="70"/>
        <end position="92"/>
    </location>
</feature>
<protein>
    <submittedName>
        <fullName evidence="2">Uncharacterized protein</fullName>
    </submittedName>
</protein>